<dbReference type="OrthoDB" id="5382295at2"/>
<evidence type="ECO:0000313" key="3">
    <source>
        <dbReference type="EMBL" id="PJJ79188.1"/>
    </source>
</evidence>
<evidence type="ECO:0000313" key="4">
    <source>
        <dbReference type="Proteomes" id="UP000242687"/>
    </source>
</evidence>
<protein>
    <recommendedName>
        <fullName evidence="2">DUF6265 domain-containing protein</fullName>
    </recommendedName>
</protein>
<accession>A0A2H9VLG3</accession>
<evidence type="ECO:0000259" key="2">
    <source>
        <dbReference type="Pfam" id="PF19780"/>
    </source>
</evidence>
<feature type="signal peptide" evidence="1">
    <location>
        <begin position="1"/>
        <end position="18"/>
    </location>
</feature>
<dbReference type="AlphaFoldDB" id="A0A2H9VLG3"/>
<evidence type="ECO:0000256" key="1">
    <source>
        <dbReference type="SAM" id="SignalP"/>
    </source>
</evidence>
<name>A0A2H9VLG3_9SPHI</name>
<dbReference type="RefSeq" id="WP_157799138.1">
    <property type="nucleotide sequence ID" value="NZ_PGFJ01000002.1"/>
</dbReference>
<proteinExistence type="predicted"/>
<reference evidence="3 4" key="1">
    <citation type="submission" date="2017-11" db="EMBL/GenBank/DDBJ databases">
        <title>Genomic Encyclopedia of Archaeal and Bacterial Type Strains, Phase II (KMG-II): From Individual Species to Whole Genera.</title>
        <authorList>
            <person name="Goeker M."/>
        </authorList>
    </citation>
    <scope>NUCLEOTIDE SEQUENCE [LARGE SCALE GENOMIC DNA]</scope>
    <source>
        <strain evidence="3 4">DSM 28175</strain>
    </source>
</reference>
<dbReference type="InterPro" id="IPR046232">
    <property type="entry name" value="DUF6265"/>
</dbReference>
<organism evidence="3 4">
    <name type="scientific">Mucilaginibacter auburnensis</name>
    <dbReference type="NCBI Taxonomy" id="1457233"/>
    <lineage>
        <taxon>Bacteria</taxon>
        <taxon>Pseudomonadati</taxon>
        <taxon>Bacteroidota</taxon>
        <taxon>Sphingobacteriia</taxon>
        <taxon>Sphingobacteriales</taxon>
        <taxon>Sphingobacteriaceae</taxon>
        <taxon>Mucilaginibacter</taxon>
    </lineage>
</organism>
<dbReference type="Pfam" id="PF19780">
    <property type="entry name" value="DUF6265"/>
    <property type="match status" value="1"/>
</dbReference>
<keyword evidence="1" id="KW-0732">Signal</keyword>
<gene>
    <name evidence="3" type="ORF">CLV57_2313</name>
</gene>
<comment type="caution">
    <text evidence="3">The sequence shown here is derived from an EMBL/GenBank/DDBJ whole genome shotgun (WGS) entry which is preliminary data.</text>
</comment>
<dbReference type="Proteomes" id="UP000242687">
    <property type="component" value="Unassembled WGS sequence"/>
</dbReference>
<dbReference type="EMBL" id="PGFJ01000002">
    <property type="protein sequence ID" value="PJJ79188.1"/>
    <property type="molecule type" value="Genomic_DNA"/>
</dbReference>
<feature type="chain" id="PRO_5014148472" description="DUF6265 domain-containing protein" evidence="1">
    <location>
        <begin position="19"/>
        <end position="151"/>
    </location>
</feature>
<keyword evidence="4" id="KW-1185">Reference proteome</keyword>
<sequence length="151" mass="17072">MKKYLPVLTIILCSFITADNFATLHQLVGGTWKMKKKDGYTCEKWVKVNGNELKSTAFNIKGKDTSVYESVSLTNKNGVIAYTVTGAGNSQPVAFKLTTVNNNQFIFSNPAHDFPQQVVYQFINPDSIHAWVDGKYNGKVEKIDFYYKRTK</sequence>
<feature type="domain" description="DUF6265" evidence="2">
    <location>
        <begin position="30"/>
        <end position="133"/>
    </location>
</feature>